<dbReference type="FunFam" id="3.40.50.300:FF:000010">
    <property type="entry name" value="Chaperone clpB 1, putative"/>
    <property type="match status" value="1"/>
</dbReference>
<gene>
    <name evidence="11" type="ORF">FSB_LOCUS26773</name>
</gene>
<keyword evidence="3 7" id="KW-0547">Nucleotide-binding</keyword>
<dbReference type="InterPro" id="IPR041546">
    <property type="entry name" value="ClpA/ClpB_AAA_lid"/>
</dbReference>
<dbReference type="PROSITE" id="PS00870">
    <property type="entry name" value="CLPAB_1"/>
    <property type="match status" value="1"/>
</dbReference>
<organism evidence="11">
    <name type="scientific">Fagus sylvatica</name>
    <name type="common">Beechnut</name>
    <dbReference type="NCBI Taxonomy" id="28930"/>
    <lineage>
        <taxon>Eukaryota</taxon>
        <taxon>Viridiplantae</taxon>
        <taxon>Streptophyta</taxon>
        <taxon>Embryophyta</taxon>
        <taxon>Tracheophyta</taxon>
        <taxon>Spermatophyta</taxon>
        <taxon>Magnoliopsida</taxon>
        <taxon>eudicotyledons</taxon>
        <taxon>Gunneridae</taxon>
        <taxon>Pentapetalae</taxon>
        <taxon>rosids</taxon>
        <taxon>fabids</taxon>
        <taxon>Fagales</taxon>
        <taxon>Fagaceae</taxon>
        <taxon>Fagus</taxon>
    </lineage>
</organism>
<proteinExistence type="inferred from homology"/>
<evidence type="ECO:0000256" key="1">
    <source>
        <dbReference type="ARBA" id="ARBA00008675"/>
    </source>
</evidence>
<dbReference type="GO" id="GO:0005737">
    <property type="term" value="C:cytoplasm"/>
    <property type="evidence" value="ECO:0007669"/>
    <property type="project" value="InterPro"/>
</dbReference>
<dbReference type="Pfam" id="PF17871">
    <property type="entry name" value="AAA_lid_9"/>
    <property type="match status" value="1"/>
</dbReference>
<evidence type="ECO:0000259" key="10">
    <source>
        <dbReference type="PROSITE" id="PS51903"/>
    </source>
</evidence>
<comment type="similarity">
    <text evidence="1 7">Belongs to the ClpA/ClpB family.</text>
</comment>
<dbReference type="PROSITE" id="PS51903">
    <property type="entry name" value="CLP_R"/>
    <property type="match status" value="1"/>
</dbReference>
<dbReference type="Gene3D" id="1.10.1780.10">
    <property type="entry name" value="Clp, N-terminal domain"/>
    <property type="match status" value="1"/>
</dbReference>
<dbReference type="Pfam" id="PF10431">
    <property type="entry name" value="ClpB_D2-small"/>
    <property type="match status" value="1"/>
</dbReference>
<dbReference type="PRINTS" id="PR00300">
    <property type="entry name" value="CLPPROTEASEA"/>
</dbReference>
<dbReference type="FunFam" id="1.10.8.60:FF:000017">
    <property type="entry name" value="ATP-dependent chaperone ClpB"/>
    <property type="match status" value="1"/>
</dbReference>
<dbReference type="FunFam" id="3.40.50.300:FF:000120">
    <property type="entry name" value="ATP-dependent chaperone ClpB"/>
    <property type="match status" value="1"/>
</dbReference>
<keyword evidence="5 7" id="KW-0143">Chaperone</keyword>
<dbReference type="GO" id="GO:0005524">
    <property type="term" value="F:ATP binding"/>
    <property type="evidence" value="ECO:0007669"/>
    <property type="project" value="UniProtKB-KW"/>
</dbReference>
<evidence type="ECO:0000256" key="9">
    <source>
        <dbReference type="SAM" id="MobiDB-lite"/>
    </source>
</evidence>
<dbReference type="InterPro" id="IPR028299">
    <property type="entry name" value="ClpA/B_CS2"/>
</dbReference>
<dbReference type="CDD" id="cd19499">
    <property type="entry name" value="RecA-like_ClpB_Hsp104-like"/>
    <property type="match status" value="1"/>
</dbReference>
<evidence type="ECO:0000256" key="6">
    <source>
        <dbReference type="PROSITE-ProRule" id="PRU01251"/>
    </source>
</evidence>
<dbReference type="PANTHER" id="PTHR11638">
    <property type="entry name" value="ATP-DEPENDENT CLP PROTEASE"/>
    <property type="match status" value="1"/>
</dbReference>
<evidence type="ECO:0000256" key="4">
    <source>
        <dbReference type="ARBA" id="ARBA00022840"/>
    </source>
</evidence>
<dbReference type="InterPro" id="IPR019489">
    <property type="entry name" value="Clp_ATPase_C"/>
</dbReference>
<keyword evidence="2 6" id="KW-0677">Repeat</keyword>
<evidence type="ECO:0000256" key="8">
    <source>
        <dbReference type="SAM" id="Coils"/>
    </source>
</evidence>
<feature type="coiled-coil region" evidence="8">
    <location>
        <begin position="1195"/>
        <end position="1316"/>
    </location>
</feature>
<dbReference type="InterPro" id="IPR050130">
    <property type="entry name" value="ClpA_ClpB"/>
</dbReference>
<dbReference type="CDD" id="cd00009">
    <property type="entry name" value="AAA"/>
    <property type="match status" value="1"/>
</dbReference>
<dbReference type="FunFam" id="3.40.50.300:FF:000025">
    <property type="entry name" value="ATP-dependent Clp protease subunit"/>
    <property type="match status" value="1"/>
</dbReference>
<dbReference type="PANTHER" id="PTHR11638:SF86">
    <property type="entry name" value="CHAPERONE PROTEIN CLPB4, MITOCHONDRIAL"/>
    <property type="match status" value="1"/>
</dbReference>
<dbReference type="Pfam" id="PF07724">
    <property type="entry name" value="AAA_2"/>
    <property type="match status" value="1"/>
</dbReference>
<dbReference type="Gene3D" id="3.40.50.300">
    <property type="entry name" value="P-loop containing nucleotide triphosphate hydrolases"/>
    <property type="match status" value="3"/>
</dbReference>
<keyword evidence="4 7" id="KW-0067">ATP-binding</keyword>
<dbReference type="EMBL" id="OIVN01001913">
    <property type="protein sequence ID" value="SPC98891.1"/>
    <property type="molecule type" value="Genomic_DNA"/>
</dbReference>
<dbReference type="SMART" id="SM00382">
    <property type="entry name" value="AAA"/>
    <property type="match status" value="2"/>
</dbReference>
<evidence type="ECO:0000256" key="3">
    <source>
        <dbReference type="ARBA" id="ARBA00022741"/>
    </source>
</evidence>
<evidence type="ECO:0000256" key="7">
    <source>
        <dbReference type="RuleBase" id="RU004432"/>
    </source>
</evidence>
<dbReference type="InterPro" id="IPR003593">
    <property type="entry name" value="AAA+_ATPase"/>
</dbReference>
<dbReference type="CDD" id="cd22265">
    <property type="entry name" value="UDM1_RNF168"/>
    <property type="match status" value="1"/>
</dbReference>
<evidence type="ECO:0000313" key="11">
    <source>
        <dbReference type="EMBL" id="SPC98891.1"/>
    </source>
</evidence>
<dbReference type="InterPro" id="IPR036628">
    <property type="entry name" value="Clp_N_dom_sf"/>
</dbReference>
<dbReference type="GO" id="GO:0034605">
    <property type="term" value="P:cellular response to heat"/>
    <property type="evidence" value="ECO:0007669"/>
    <property type="project" value="TreeGrafter"/>
</dbReference>
<dbReference type="InterPro" id="IPR003959">
    <property type="entry name" value="ATPase_AAA_core"/>
</dbReference>
<dbReference type="Pfam" id="PF02861">
    <property type="entry name" value="Clp_N"/>
    <property type="match status" value="1"/>
</dbReference>
<feature type="domain" description="Clp R" evidence="10">
    <location>
        <begin position="786"/>
        <end position="929"/>
    </location>
</feature>
<name>A0A2N9GHV2_FAGSY</name>
<dbReference type="InterPro" id="IPR027417">
    <property type="entry name" value="P-loop_NTPase"/>
</dbReference>
<dbReference type="GO" id="GO:0042026">
    <property type="term" value="P:protein refolding"/>
    <property type="evidence" value="ECO:0007669"/>
    <property type="project" value="InterPro"/>
</dbReference>
<dbReference type="SUPFAM" id="SSF52540">
    <property type="entry name" value="P-loop containing nucleoside triphosphate hydrolases"/>
    <property type="match status" value="2"/>
</dbReference>
<dbReference type="InterPro" id="IPR001270">
    <property type="entry name" value="ClpA/B"/>
</dbReference>
<evidence type="ECO:0000256" key="2">
    <source>
        <dbReference type="ARBA" id="ARBA00022737"/>
    </source>
</evidence>
<dbReference type="Pfam" id="PF00004">
    <property type="entry name" value="AAA"/>
    <property type="match status" value="1"/>
</dbReference>
<sequence length="1674" mass="185750">MQEIRRIYSQALACSSKGFVLVDDKYGGSVLDGKHLLPAYATGEAYKDESLNLSLHPFYALDHKGCGSEWMDSRGVATLQTAQSKPIRNFDLERLPEEYKDESEYQIELNSSKMSDENSNLFKRTTSADGNSSVGANLSVIQMDSTSSEQINPKAKLRVLSVNGQEILQNCDRVSEDKAVRTDIKKFDLSFPSPNSTSENKTSQDFPRKYLPAVAKSDPCQYSRHIEKQTLLHQGFVSFMTQKYNPLDSGKDGLENFPAQANGHVVEGFFPKNPAICSQGSSTLDSVQCDCKGFSIQKSLSLKTNSISGKLDPNPFPLASETSTCHKDENPNDSDNGSNSVHSHYTKSCKDKNISIHLEDTPGPGNSFCEAVQTSHDEGQAVQSKCEEVPQTQVIKDGFKASVSSTLFDSEIKHIKSSMYSNSKFTNVAVPEKPVFGREGNENLVDKSAQDEACESIAAEILLSMAPSTEQVDFHLHGTQTKVESRKSSKDDIISDKKWSLFQRRHANYCQDGGINFRKCCFALPLGRCCKNLCMSSWTLFIRLHSRCSVAIVFGGVGASSVHQSSLDHVTSLMRKSTSVPTTSPTDDESIIAWQTLSVGRPLGSFITYSIEDRSWDAVIHPSISVIILMVVEEGDMVSIMPLWVKSSGVSLEVVQVSVLGPLPCGYRPCALRITFSLSRSSLLFRRVGIQFSNMASRRASRLSKSLIGAGASTLSRSQPRSVRALSSSIIATNSVPSPSRPQIFGPVVSDNNVASAKFLANTFTRHFHSSTPSYSATTSSSQANPSEYTEMAWEGLLGAVNAARDSKQQVVESEHLMKALLEQKDGLARRIFTKAGLDNTSVLQATDDFISKQPKVMGDTSGQIMGSHLSNLLDNSQKHKKEMGDDFVSVEHLVLAFHSDKRFGKQLFSKLQLSEKDLKDAVRAVRGSQRVTDQNPEGKYEALEKYGNDMTELARRGKLDPVIGRDDEIRRCIQILSRRTKNNPVIIGEPGVGKTAIAEGLAQRIVRGDVPEPLLNRKLISLDMGSLLAGAKFRGDFEERLKAVLKEVTASNGQIILFIDEIHTVVGAGATSGAMDAGNLLKPMLGRGELRCIGATTLNEYRKYIEKDPALERRFQQVFCAQPSVEDTISILRGLRERYELHHGVKISDSALVSAAVLADRYITERFLPDKAIDLVDEAAAKLKMEITSKPTELDEIDRAVLKLEMEKLSLKNDTDKASKERLSKLENDLALLKQKQKELTEQWDREKALMTRIRSIKEEIDRVNLEMEAAEREYDLNRAAELKYGTLMSLQRQLEEAEKNLVDFQKSGKSLLREEVTDLDIAEIVSKWTGIPLSNLQQSERDKLVQLEQVLHKRVIGQDLAVKSVADAIRRSRAGLSDPNRPIASFMFMGPTGVGKTELAKALAGYLFNTENALVRIDMSEYMEKHAVSRLVGAPPGYVGYEEGGQLTEVVRRRPYSVVLFDEIEKAHHDVFNILLQLLDDGRITDSQGRTVSFTNCVVIMTSNIGSHYILETLRSTQDSKDAVYDVMKGQVVELARQTFRPEFMNRIDEYIVFQPLDSNEISKIVEIQLNRLKDRLKQKKIDLHYTKEAVELLGTLGFDPNFGARPVKRVIQQLVENEVAMGVLRGDFKEEDSIIVDANVSPSAKDIPPQSRLRVKKLESSLAVDAMVAND</sequence>
<feature type="compositionally biased region" description="Polar residues" evidence="9">
    <location>
        <begin position="333"/>
        <end position="343"/>
    </location>
</feature>
<dbReference type="NCBIfam" id="TIGR03346">
    <property type="entry name" value="chaperone_ClpB"/>
    <property type="match status" value="1"/>
</dbReference>
<dbReference type="PROSITE" id="PS00871">
    <property type="entry name" value="CLPAB_2"/>
    <property type="match status" value="1"/>
</dbReference>
<dbReference type="InterPro" id="IPR017730">
    <property type="entry name" value="Chaperonin_ClpB"/>
</dbReference>
<evidence type="ECO:0000256" key="5">
    <source>
        <dbReference type="ARBA" id="ARBA00023186"/>
    </source>
</evidence>
<dbReference type="SUPFAM" id="SSF81923">
    <property type="entry name" value="Double Clp-N motif"/>
    <property type="match status" value="1"/>
</dbReference>
<dbReference type="InterPro" id="IPR018368">
    <property type="entry name" value="ClpA/B_CS1"/>
</dbReference>
<dbReference type="SMART" id="SM01086">
    <property type="entry name" value="ClpB_D2-small"/>
    <property type="match status" value="1"/>
</dbReference>
<dbReference type="GO" id="GO:0016887">
    <property type="term" value="F:ATP hydrolysis activity"/>
    <property type="evidence" value="ECO:0007669"/>
    <property type="project" value="InterPro"/>
</dbReference>
<accession>A0A2N9GHV2</accession>
<protein>
    <recommendedName>
        <fullName evidence="10">Clp R domain-containing protein</fullName>
    </recommendedName>
</protein>
<dbReference type="MetOSite" id="A0A2N9GHV2"/>
<keyword evidence="8" id="KW-0175">Coiled coil</keyword>
<dbReference type="Gene3D" id="1.10.8.60">
    <property type="match status" value="1"/>
</dbReference>
<feature type="region of interest" description="Disordered" evidence="9">
    <location>
        <begin position="311"/>
        <end position="344"/>
    </location>
</feature>
<reference evidence="11" key="1">
    <citation type="submission" date="2018-02" db="EMBL/GenBank/DDBJ databases">
        <authorList>
            <person name="Cohen D.B."/>
            <person name="Kent A.D."/>
        </authorList>
    </citation>
    <scope>NUCLEOTIDE SEQUENCE</scope>
</reference>
<dbReference type="InterPro" id="IPR004176">
    <property type="entry name" value="Clp_R_N"/>
</dbReference>